<dbReference type="PANTHER" id="PTHR43206:SF1">
    <property type="entry name" value="4-AMINOBUTYRATE AMINOTRANSFERASE, MITOCHONDRIAL"/>
    <property type="match status" value="1"/>
</dbReference>
<keyword evidence="14" id="KW-1185">Reference proteome</keyword>
<organism evidence="13 14">
    <name type="scientific">Orchesella dallaii</name>
    <dbReference type="NCBI Taxonomy" id="48710"/>
    <lineage>
        <taxon>Eukaryota</taxon>
        <taxon>Metazoa</taxon>
        <taxon>Ecdysozoa</taxon>
        <taxon>Arthropoda</taxon>
        <taxon>Hexapoda</taxon>
        <taxon>Collembola</taxon>
        <taxon>Entomobryomorpha</taxon>
        <taxon>Entomobryoidea</taxon>
        <taxon>Orchesellidae</taxon>
        <taxon>Orchesellinae</taxon>
        <taxon>Orchesella</taxon>
    </lineage>
</organism>
<evidence type="ECO:0000256" key="9">
    <source>
        <dbReference type="ARBA" id="ARBA00030204"/>
    </source>
</evidence>
<accession>A0ABP1QLM3</accession>
<dbReference type="Gene3D" id="3.40.640.10">
    <property type="entry name" value="Type I PLP-dependent aspartate aminotransferase-like (Major domain)"/>
    <property type="match status" value="1"/>
</dbReference>
<dbReference type="SUPFAM" id="SSF53383">
    <property type="entry name" value="PLP-dependent transferases"/>
    <property type="match status" value="1"/>
</dbReference>
<comment type="similarity">
    <text evidence="2 12">Belongs to the class-III pyridoxal-phosphate-dependent aminotransferase family.</text>
</comment>
<evidence type="ECO:0000256" key="11">
    <source>
        <dbReference type="ARBA" id="ARBA00031787"/>
    </source>
</evidence>
<evidence type="ECO:0000256" key="1">
    <source>
        <dbReference type="ARBA" id="ARBA00001933"/>
    </source>
</evidence>
<dbReference type="InterPro" id="IPR015422">
    <property type="entry name" value="PyrdxlP-dep_Trfase_small"/>
</dbReference>
<evidence type="ECO:0000256" key="7">
    <source>
        <dbReference type="ARBA" id="ARBA00022898"/>
    </source>
</evidence>
<dbReference type="EMBL" id="CAXLJM020000038">
    <property type="protein sequence ID" value="CAL8106963.1"/>
    <property type="molecule type" value="Genomic_DNA"/>
</dbReference>
<proteinExistence type="inferred from homology"/>
<name>A0ABP1QLM3_9HEXA</name>
<dbReference type="EC" id="2.6.1.19" evidence="4"/>
<dbReference type="EC" id="2.6.1.22" evidence="3"/>
<dbReference type="InterPro" id="IPR015421">
    <property type="entry name" value="PyrdxlP-dep_Trfase_major"/>
</dbReference>
<evidence type="ECO:0000256" key="8">
    <source>
        <dbReference type="ARBA" id="ARBA00029760"/>
    </source>
</evidence>
<evidence type="ECO:0000256" key="2">
    <source>
        <dbReference type="ARBA" id="ARBA00008954"/>
    </source>
</evidence>
<dbReference type="PROSITE" id="PS00600">
    <property type="entry name" value="AA_TRANSFER_CLASS_3"/>
    <property type="match status" value="1"/>
</dbReference>
<keyword evidence="6" id="KW-0808">Transferase</keyword>
<comment type="cofactor">
    <cofactor evidence="1">
        <name>pyridoxal 5'-phosphate</name>
        <dbReference type="ChEBI" id="CHEBI:597326"/>
    </cofactor>
</comment>
<gene>
    <name evidence="13" type="ORF">ODALV1_LOCUS12530</name>
</gene>
<dbReference type="InterPro" id="IPR004631">
    <property type="entry name" value="4NH2But_aminotransferase_euk"/>
</dbReference>
<evidence type="ECO:0000256" key="3">
    <source>
        <dbReference type="ARBA" id="ARBA00012876"/>
    </source>
</evidence>
<dbReference type="Pfam" id="PF00202">
    <property type="entry name" value="Aminotran_3"/>
    <property type="match status" value="1"/>
</dbReference>
<comment type="caution">
    <text evidence="13">The sequence shown here is derived from an EMBL/GenBank/DDBJ whole genome shotgun (WGS) entry which is preliminary data.</text>
</comment>
<evidence type="ECO:0000256" key="12">
    <source>
        <dbReference type="RuleBase" id="RU003560"/>
    </source>
</evidence>
<reference evidence="13 14" key="1">
    <citation type="submission" date="2024-08" db="EMBL/GenBank/DDBJ databases">
        <authorList>
            <person name="Cucini C."/>
            <person name="Frati F."/>
        </authorList>
    </citation>
    <scope>NUCLEOTIDE SEQUENCE [LARGE SCALE GENOMIC DNA]</scope>
</reference>
<evidence type="ECO:0000256" key="10">
    <source>
        <dbReference type="ARBA" id="ARBA00030857"/>
    </source>
</evidence>
<dbReference type="Proteomes" id="UP001642540">
    <property type="component" value="Unassembled WGS sequence"/>
</dbReference>
<evidence type="ECO:0000256" key="4">
    <source>
        <dbReference type="ARBA" id="ARBA00012912"/>
    </source>
</evidence>
<dbReference type="InterPro" id="IPR005814">
    <property type="entry name" value="Aminotrans_3"/>
</dbReference>
<protein>
    <recommendedName>
        <fullName evidence="10">(S)-3-amino-2-methylpropionate transaminase</fullName>
        <ecNumber evidence="4">2.6.1.19</ecNumber>
        <ecNumber evidence="3">2.6.1.22</ecNumber>
    </recommendedName>
    <alternativeName>
        <fullName evidence="11">GABA aminotransferase</fullName>
    </alternativeName>
    <alternativeName>
        <fullName evidence="9">Gamma-amino-N-butyrate transaminase</fullName>
    </alternativeName>
    <alternativeName>
        <fullName evidence="8">L-AIBAT</fullName>
    </alternativeName>
</protein>
<dbReference type="InterPro" id="IPR049704">
    <property type="entry name" value="Aminotrans_3_PPA_site"/>
</dbReference>
<dbReference type="NCBIfam" id="TIGR00699">
    <property type="entry name" value="GABAtrns_euk"/>
    <property type="match status" value="1"/>
</dbReference>
<dbReference type="InterPro" id="IPR015424">
    <property type="entry name" value="PyrdxlP-dep_Trfase"/>
</dbReference>
<dbReference type="CDD" id="cd00610">
    <property type="entry name" value="OAT_like"/>
    <property type="match status" value="1"/>
</dbReference>
<dbReference type="PANTHER" id="PTHR43206">
    <property type="entry name" value="AMINOTRANSFERASE"/>
    <property type="match status" value="1"/>
</dbReference>
<evidence type="ECO:0000313" key="14">
    <source>
        <dbReference type="Proteomes" id="UP001642540"/>
    </source>
</evidence>
<dbReference type="Gene3D" id="3.90.1150.10">
    <property type="entry name" value="Aspartate Aminotransferase, domain 1"/>
    <property type="match status" value="1"/>
</dbReference>
<sequence>MAALSLAMSRLPARAASCSAIRHMSSASTIKGEPSGPIVKTAVPGPASKKLMQELATLQQSASVQIFADYDKSIGNYLVDVDGNVFLDIYTQISSIPLGYNSPDLINLFTDPHHVKTLINRPALGVFPGKDWVDELKSSLVQVAPKGVNHIMTMACGSCSNENAFKAIFFWYRKRQRGGKEFSPSEIESCMVNQAPGSPPLAILSFDGAFHGRTLGALTCTHSKPIHKIDVPAFDWPVAKFPRYTYPLEDNVRENKEEDKRCLADVQEKIEQWSKKGIPVAGIIVEPIQAEGGDNHGSPEFFQGLQALAKSNGAALLMDEVQTGGGSTGTLWCHEQFNLPEPADVVTFSKKMQTGGFFHTPEFKPDQGYRIFNTWMGEPSKVQIVKTILDVIKRDNLLENAKQTGNLLLSELKNFQNKYPNHLNSARGRGTFCAIDCPTTELRDKIVNELRNHGVQSGGCGDKAIRFRPTLVFQPHHANIFFDKFESVLKNL</sequence>
<dbReference type="PIRSF" id="PIRSF000521">
    <property type="entry name" value="Transaminase_4ab_Lys_Orn"/>
    <property type="match status" value="1"/>
</dbReference>
<keyword evidence="5" id="KW-0032">Aminotransferase</keyword>
<evidence type="ECO:0000313" key="13">
    <source>
        <dbReference type="EMBL" id="CAL8106963.1"/>
    </source>
</evidence>
<keyword evidence="7 12" id="KW-0663">Pyridoxal phosphate</keyword>
<evidence type="ECO:0000256" key="6">
    <source>
        <dbReference type="ARBA" id="ARBA00022679"/>
    </source>
</evidence>
<evidence type="ECO:0000256" key="5">
    <source>
        <dbReference type="ARBA" id="ARBA00022576"/>
    </source>
</evidence>